<sequence>MNLLEQGDALLMAGRFHEALNIFAQALRADTSSLAARYGLSRACAGAGDALTAIAWISDAQRIAPQDPEPLPMLADLLLGTKQYAQALPVYKRLYHDVGLRDRVTVLHYAFCLEQTGELEACVEKYREAIGLDPNFLEAHVDLAGVLWRLGDFDGSLTHAWKAVNADPDHPFAVRILGSALLNLNRVQEAEVQLRRALDLKPGFHLAELDLAFTLLQDGRLHEGWRYYAKRWKDVDRIQRPPFWQSELEWQGPTVQPPAGKRIAVYAEQGLGDVLQFARYIPMLQADGATVYGIVPAELVPLLESSIPGFICLAPGRDLQADYHAALLELPLHYGTNKIEQIPAEVPYLRAPQEKVAEWAEKLSPWSGKFKVGLAWCGYTNQMNNRNRAMYLSNLQGLLGMPGVQCFSLQKSDGGEYTDIDPGEERLVDLTADWRDFGDSAAMIQNLDLVITVDTSIAHLTGALGKPGWVMLAPNADWRWLMDREDSPWYPTLRLFRRGFTEPRATQAGRVVRALENLLQQS</sequence>
<dbReference type="InterPro" id="IPR011990">
    <property type="entry name" value="TPR-like_helical_dom_sf"/>
</dbReference>
<dbReference type="InterPro" id="IPR019734">
    <property type="entry name" value="TPR_rpt"/>
</dbReference>
<dbReference type="SUPFAM" id="SSF48452">
    <property type="entry name" value="TPR-like"/>
    <property type="match status" value="1"/>
</dbReference>
<dbReference type="EMBL" id="JACORU010000006">
    <property type="protein sequence ID" value="MBC5766319.1"/>
    <property type="molecule type" value="Genomic_DNA"/>
</dbReference>
<dbReference type="Proteomes" id="UP000596827">
    <property type="component" value="Unassembled WGS sequence"/>
</dbReference>
<organism evidence="1 2">
    <name type="scientific">Ramlibacter albus</name>
    <dbReference type="NCBI Taxonomy" id="2079448"/>
    <lineage>
        <taxon>Bacteria</taxon>
        <taxon>Pseudomonadati</taxon>
        <taxon>Pseudomonadota</taxon>
        <taxon>Betaproteobacteria</taxon>
        <taxon>Burkholderiales</taxon>
        <taxon>Comamonadaceae</taxon>
        <taxon>Ramlibacter</taxon>
    </lineage>
</organism>
<gene>
    <name evidence="1" type="ORF">H8R02_17760</name>
</gene>
<evidence type="ECO:0000313" key="1">
    <source>
        <dbReference type="EMBL" id="MBC5766319.1"/>
    </source>
</evidence>
<evidence type="ECO:0000313" key="2">
    <source>
        <dbReference type="Proteomes" id="UP000596827"/>
    </source>
</evidence>
<dbReference type="RefSeq" id="WP_187082799.1">
    <property type="nucleotide sequence ID" value="NZ_JACORU010000006.1"/>
</dbReference>
<dbReference type="Gene3D" id="1.25.40.10">
    <property type="entry name" value="Tetratricopeptide repeat domain"/>
    <property type="match status" value="1"/>
</dbReference>
<dbReference type="PANTHER" id="PTHR12558:SF33">
    <property type="entry name" value="BLL7664 PROTEIN"/>
    <property type="match status" value="1"/>
</dbReference>
<dbReference type="Gene3D" id="3.40.50.2000">
    <property type="entry name" value="Glycogen Phosphorylase B"/>
    <property type="match status" value="1"/>
</dbReference>
<accession>A0A923MBK1</accession>
<name>A0A923MBK1_9BURK</name>
<dbReference type="Pfam" id="PF13432">
    <property type="entry name" value="TPR_16"/>
    <property type="match status" value="2"/>
</dbReference>
<dbReference type="AlphaFoldDB" id="A0A923MBK1"/>
<reference evidence="1" key="1">
    <citation type="submission" date="2020-08" db="EMBL/GenBank/DDBJ databases">
        <title>Ramlibacter sp. GTP1 16S ribosomal RNA gene genome sequencing and assembly.</title>
        <authorList>
            <person name="Kang M."/>
        </authorList>
    </citation>
    <scope>NUCLEOTIDE SEQUENCE</scope>
    <source>
        <strain evidence="1">GTP1</strain>
    </source>
</reference>
<dbReference type="SMART" id="SM00028">
    <property type="entry name" value="TPR"/>
    <property type="match status" value="4"/>
</dbReference>
<protein>
    <submittedName>
        <fullName evidence="1">Tetratricopeptide repeat protein</fullName>
    </submittedName>
</protein>
<proteinExistence type="predicted"/>
<dbReference type="PANTHER" id="PTHR12558">
    <property type="entry name" value="CELL DIVISION CYCLE 16,23,27"/>
    <property type="match status" value="1"/>
</dbReference>
<keyword evidence="2" id="KW-1185">Reference proteome</keyword>
<comment type="caution">
    <text evidence="1">The sequence shown here is derived from an EMBL/GenBank/DDBJ whole genome shotgun (WGS) entry which is preliminary data.</text>
</comment>
<dbReference type="SUPFAM" id="SSF53756">
    <property type="entry name" value="UDP-Glycosyltransferase/glycogen phosphorylase"/>
    <property type="match status" value="1"/>
</dbReference>